<dbReference type="InterPro" id="IPR001810">
    <property type="entry name" value="F-box_dom"/>
</dbReference>
<dbReference type="SMART" id="SM00256">
    <property type="entry name" value="FBOX"/>
    <property type="match status" value="1"/>
</dbReference>
<dbReference type="PANTHER" id="PTHR31900:SF34">
    <property type="entry name" value="EMB|CAB62440.1-RELATED"/>
    <property type="match status" value="1"/>
</dbReference>
<evidence type="ECO:0000313" key="2">
    <source>
        <dbReference type="EMBL" id="EYU45037.1"/>
    </source>
</evidence>
<dbReference type="Proteomes" id="UP000030748">
    <property type="component" value="Unassembled WGS sequence"/>
</dbReference>
<keyword evidence="3" id="KW-1185">Reference proteome</keyword>
<protein>
    <recommendedName>
        <fullName evidence="1">F-box domain-containing protein</fullName>
    </recommendedName>
</protein>
<accession>A0A022RWY7</accession>
<dbReference type="InterPro" id="IPR055411">
    <property type="entry name" value="LRR_FXL15/At3g58940/PEG3-like"/>
</dbReference>
<dbReference type="Gene3D" id="3.80.10.10">
    <property type="entry name" value="Ribonuclease Inhibitor"/>
    <property type="match status" value="1"/>
</dbReference>
<dbReference type="PANTHER" id="PTHR31900">
    <property type="entry name" value="F-BOX/RNI SUPERFAMILY PROTEIN-RELATED"/>
    <property type="match status" value="1"/>
</dbReference>
<dbReference type="Pfam" id="PF24758">
    <property type="entry name" value="LRR_At5g56370"/>
    <property type="match status" value="1"/>
</dbReference>
<dbReference type="Pfam" id="PF08387">
    <property type="entry name" value="FBD"/>
    <property type="match status" value="1"/>
</dbReference>
<dbReference type="InterPro" id="IPR053781">
    <property type="entry name" value="F-box_AtFBL13-like"/>
</dbReference>
<dbReference type="InterPro" id="IPR006566">
    <property type="entry name" value="FBD"/>
</dbReference>
<dbReference type="InterPro" id="IPR032675">
    <property type="entry name" value="LRR_dom_sf"/>
</dbReference>
<sequence length="394" mass="45626">MAEEQSRKRLKHSHGEVEQATASIDRISELPESILCHILSYLRTNNSVRTSILSRRWRYLWAYVPNLFFHSENQEIVNSVMLLRRVQTINIFRLFHEIECSDYQLQTWVTFATLRNVQKIDLRFLSEEDALPRCLFTCKTLVSMRLRSCGVIPVRRGAVCLPHLTKLHLIYVHFEADESLIHLISGCPVLAELSIQLSHGTVYRNISSPTIKRLMLNFRSHGNGGRSDRLEINTPALEYLKISDSFSEHNKCGMLNSLVQADINLVTDHNIPDYVLYSRSLLEFIDRFCNVKRLKLVLSSCRKFCGEIEEWKEPEQVPKCLLSHLKIVKLVNVKGKKHEFGYIEYLLWNAKVLERMEISYPGSLASKEKIHLLHEISVFRRRSSACQVAFAQAA</sequence>
<reference evidence="2 3" key="1">
    <citation type="journal article" date="2013" name="Proc. Natl. Acad. Sci. U.S.A.">
        <title>Fine-scale variation in meiotic recombination in Mimulus inferred from population shotgun sequencing.</title>
        <authorList>
            <person name="Hellsten U."/>
            <person name="Wright K.M."/>
            <person name="Jenkins J."/>
            <person name="Shu S."/>
            <person name="Yuan Y."/>
            <person name="Wessler S.R."/>
            <person name="Schmutz J."/>
            <person name="Willis J.H."/>
            <person name="Rokhsar D.S."/>
        </authorList>
    </citation>
    <scope>NUCLEOTIDE SEQUENCE [LARGE SCALE GENOMIC DNA]</scope>
    <source>
        <strain evidence="3">cv. DUN x IM62</strain>
    </source>
</reference>
<dbReference type="InterPro" id="IPR036047">
    <property type="entry name" value="F-box-like_dom_sf"/>
</dbReference>
<dbReference type="Pfam" id="PF00646">
    <property type="entry name" value="F-box"/>
    <property type="match status" value="1"/>
</dbReference>
<feature type="domain" description="F-box" evidence="1">
    <location>
        <begin position="24"/>
        <end position="72"/>
    </location>
</feature>
<gene>
    <name evidence="2" type="ORF">MIMGU_mgv1a007811mg</name>
</gene>
<dbReference type="CDD" id="cd22160">
    <property type="entry name" value="F-box_AtFBL13-like"/>
    <property type="match status" value="1"/>
</dbReference>
<dbReference type="InterPro" id="IPR050232">
    <property type="entry name" value="FBL13/AtMIF1-like"/>
</dbReference>
<dbReference type="PROSITE" id="PS50181">
    <property type="entry name" value="FBOX"/>
    <property type="match status" value="1"/>
</dbReference>
<evidence type="ECO:0000313" key="3">
    <source>
        <dbReference type="Proteomes" id="UP000030748"/>
    </source>
</evidence>
<dbReference type="Gene3D" id="1.20.1280.50">
    <property type="match status" value="1"/>
</dbReference>
<dbReference type="SUPFAM" id="SSF81383">
    <property type="entry name" value="F-box domain"/>
    <property type="match status" value="1"/>
</dbReference>
<organism evidence="2 3">
    <name type="scientific">Erythranthe guttata</name>
    <name type="common">Yellow monkey flower</name>
    <name type="synonym">Mimulus guttatus</name>
    <dbReference type="NCBI Taxonomy" id="4155"/>
    <lineage>
        <taxon>Eukaryota</taxon>
        <taxon>Viridiplantae</taxon>
        <taxon>Streptophyta</taxon>
        <taxon>Embryophyta</taxon>
        <taxon>Tracheophyta</taxon>
        <taxon>Spermatophyta</taxon>
        <taxon>Magnoliopsida</taxon>
        <taxon>eudicotyledons</taxon>
        <taxon>Gunneridae</taxon>
        <taxon>Pentapetalae</taxon>
        <taxon>asterids</taxon>
        <taxon>lamiids</taxon>
        <taxon>Lamiales</taxon>
        <taxon>Phrymaceae</taxon>
        <taxon>Erythranthe</taxon>
    </lineage>
</organism>
<dbReference type="SUPFAM" id="SSF52047">
    <property type="entry name" value="RNI-like"/>
    <property type="match status" value="1"/>
</dbReference>
<evidence type="ECO:0000259" key="1">
    <source>
        <dbReference type="PROSITE" id="PS50181"/>
    </source>
</evidence>
<dbReference type="AlphaFoldDB" id="A0A022RWY7"/>
<proteinExistence type="predicted"/>
<dbReference type="EMBL" id="KI630204">
    <property type="protein sequence ID" value="EYU45037.1"/>
    <property type="molecule type" value="Genomic_DNA"/>
</dbReference>
<name>A0A022RWY7_ERYGU</name>
<dbReference type="STRING" id="4155.A0A022RWY7"/>
<dbReference type="SMART" id="SM00579">
    <property type="entry name" value="FBD"/>
    <property type="match status" value="1"/>
</dbReference>